<keyword evidence="7" id="KW-0670">Pyruvate</keyword>
<protein>
    <submittedName>
        <fullName evidence="7">4-hydroxyphenylpyruvate dioxygenase</fullName>
    </submittedName>
</protein>
<dbReference type="CDD" id="cd07250">
    <property type="entry name" value="HPPD_C_like"/>
    <property type="match status" value="1"/>
</dbReference>
<gene>
    <name evidence="7" type="ORF">SCA03_59990</name>
</gene>
<comment type="cofactor">
    <cofactor evidence="5">
        <name>Fe cation</name>
        <dbReference type="ChEBI" id="CHEBI:24875"/>
    </cofactor>
    <text evidence="5">Binds 1 Fe cation per subunit.</text>
</comment>
<dbReference type="PROSITE" id="PS51819">
    <property type="entry name" value="VOC"/>
    <property type="match status" value="2"/>
</dbReference>
<dbReference type="Pfam" id="PF00903">
    <property type="entry name" value="Glyoxalase"/>
    <property type="match status" value="1"/>
</dbReference>
<dbReference type="PANTHER" id="PTHR11959:SF1">
    <property type="entry name" value="4-HYDROXYPHENYLPYRUVATE DIOXYGENASE"/>
    <property type="match status" value="1"/>
</dbReference>
<dbReference type="PIRSF" id="PIRSF009283">
    <property type="entry name" value="HPP_dOase"/>
    <property type="match status" value="1"/>
</dbReference>
<keyword evidence="2 5" id="KW-0479">Metal-binding</keyword>
<dbReference type="InterPro" id="IPR005956">
    <property type="entry name" value="4OHPhenylPyrv_dOase"/>
</dbReference>
<name>A0A4Y3R9F0_STRCI</name>
<dbReference type="Gene3D" id="3.10.180.10">
    <property type="entry name" value="2,3-Dihydroxybiphenyl 1,2-Dioxygenase, domain 1"/>
    <property type="match status" value="2"/>
</dbReference>
<accession>A0A4Y3R9F0</accession>
<feature type="binding site" evidence="5">
    <location>
        <position position="337"/>
    </location>
    <ligand>
        <name>Fe cation</name>
        <dbReference type="ChEBI" id="CHEBI:24875"/>
    </ligand>
</feature>
<sequence>MPTSSSNGVPRAPEPALELDYVEMYVGDLDAATADWTGRYAFTRVAAAGSAQQGFRSVQLRQGDISLVLTEGTAPGHPAAGYVEAHGDGVADIALRCADVRTAFAAAVRRGARPVAEPARHPGGVVTAAVGTFGDVVHTLVERAPGGEPGRPVGFRALPAADARPGAADDPALLDVDHFAVCVGVGELDRTIAFYEQALGFHEAFEEHIVVGEQAMLSKVVRSAVGGVTFTVIAPDPTAEPGQIDEFLAGHAGAGIQHIALRTDDAVRAVRALGRRGVDFLTTPGAYYDALADRIAPRGHTGAELRELGLLVDEDHAGQLFQIFTRSEHPRRTLFFEVIERVGARTFGSANIKALYEAVEVERLREHSGAHR</sequence>
<feature type="binding site" evidence="5">
    <location>
        <position position="258"/>
    </location>
    <ligand>
        <name>Fe cation</name>
        <dbReference type="ChEBI" id="CHEBI:24875"/>
    </ligand>
</feature>
<dbReference type="InterPro" id="IPR041735">
    <property type="entry name" value="4OHPhenylPyrv_dOase_C"/>
</dbReference>
<evidence type="ECO:0000256" key="1">
    <source>
        <dbReference type="ARBA" id="ARBA00005877"/>
    </source>
</evidence>
<dbReference type="InterPro" id="IPR029068">
    <property type="entry name" value="Glyas_Bleomycin-R_OHBP_Dase"/>
</dbReference>
<dbReference type="InterPro" id="IPR037523">
    <property type="entry name" value="VOC_core"/>
</dbReference>
<comment type="caution">
    <text evidence="7">The sequence shown here is derived from an EMBL/GenBank/DDBJ whole genome shotgun (WGS) entry which is preliminary data.</text>
</comment>
<evidence type="ECO:0000256" key="2">
    <source>
        <dbReference type="ARBA" id="ARBA00022723"/>
    </source>
</evidence>
<feature type="binding site" evidence="5">
    <location>
        <position position="178"/>
    </location>
    <ligand>
        <name>Fe cation</name>
        <dbReference type="ChEBI" id="CHEBI:24875"/>
    </ligand>
</feature>
<comment type="similarity">
    <text evidence="1">Belongs to the 4HPPD family.</text>
</comment>
<keyword evidence="3" id="KW-0677">Repeat</keyword>
<dbReference type="CDD" id="cd08342">
    <property type="entry name" value="HPPD_N_like"/>
    <property type="match status" value="1"/>
</dbReference>
<feature type="domain" description="VOC" evidence="6">
    <location>
        <begin position="18"/>
        <end position="143"/>
    </location>
</feature>
<dbReference type="PANTHER" id="PTHR11959">
    <property type="entry name" value="4-HYDROXYPHENYLPYRUVATE DIOXYGENASE"/>
    <property type="match status" value="1"/>
</dbReference>
<evidence type="ECO:0000256" key="4">
    <source>
        <dbReference type="ARBA" id="ARBA00023004"/>
    </source>
</evidence>
<evidence type="ECO:0000313" key="7">
    <source>
        <dbReference type="EMBL" id="GEB53448.1"/>
    </source>
</evidence>
<proteinExistence type="inferred from homology"/>
<keyword evidence="8" id="KW-1185">Reference proteome</keyword>
<dbReference type="Proteomes" id="UP000319210">
    <property type="component" value="Unassembled WGS sequence"/>
</dbReference>
<evidence type="ECO:0000259" key="6">
    <source>
        <dbReference type="PROSITE" id="PS51819"/>
    </source>
</evidence>
<dbReference type="RefSeq" id="WP_086817412.1">
    <property type="nucleotide sequence ID" value="NZ_BJMM01000051.1"/>
</dbReference>
<dbReference type="OrthoDB" id="9780241at2"/>
<evidence type="ECO:0000256" key="5">
    <source>
        <dbReference type="PIRSR" id="PIRSR009283-1"/>
    </source>
</evidence>
<dbReference type="NCBIfam" id="TIGR01263">
    <property type="entry name" value="4HPPD"/>
    <property type="match status" value="1"/>
</dbReference>
<dbReference type="EMBL" id="BJMM01000051">
    <property type="protein sequence ID" value="GEB53448.1"/>
    <property type="molecule type" value="Genomic_DNA"/>
</dbReference>
<organism evidence="7 8">
    <name type="scientific">Streptomyces cacaoi</name>
    <dbReference type="NCBI Taxonomy" id="1898"/>
    <lineage>
        <taxon>Bacteria</taxon>
        <taxon>Bacillati</taxon>
        <taxon>Actinomycetota</taxon>
        <taxon>Actinomycetes</taxon>
        <taxon>Kitasatosporales</taxon>
        <taxon>Streptomycetaceae</taxon>
        <taxon>Streptomyces</taxon>
    </lineage>
</organism>
<keyword evidence="4 5" id="KW-0408">Iron</keyword>
<dbReference type="GO" id="GO:0046872">
    <property type="term" value="F:metal ion binding"/>
    <property type="evidence" value="ECO:0007669"/>
    <property type="project" value="UniProtKB-KW"/>
</dbReference>
<feature type="domain" description="VOC" evidence="6">
    <location>
        <begin position="175"/>
        <end position="326"/>
    </location>
</feature>
<keyword evidence="7" id="KW-0223">Dioxygenase</keyword>
<dbReference type="SUPFAM" id="SSF54593">
    <property type="entry name" value="Glyoxalase/Bleomycin resistance protein/Dihydroxybiphenyl dioxygenase"/>
    <property type="match status" value="1"/>
</dbReference>
<dbReference type="InterPro" id="IPR041736">
    <property type="entry name" value="4OHPhenylPyrv_dOase_N"/>
</dbReference>
<dbReference type="InterPro" id="IPR004360">
    <property type="entry name" value="Glyas_Fos-R_dOase_dom"/>
</dbReference>
<dbReference type="GO" id="GO:0006572">
    <property type="term" value="P:L-tyrosine catabolic process"/>
    <property type="evidence" value="ECO:0007669"/>
    <property type="project" value="TreeGrafter"/>
</dbReference>
<dbReference type="Pfam" id="PF14696">
    <property type="entry name" value="Glyoxalase_5"/>
    <property type="match status" value="1"/>
</dbReference>
<evidence type="ECO:0000313" key="8">
    <source>
        <dbReference type="Proteomes" id="UP000319210"/>
    </source>
</evidence>
<dbReference type="AlphaFoldDB" id="A0A4Y3R9F0"/>
<dbReference type="GO" id="GO:0003868">
    <property type="term" value="F:4-hydroxyphenylpyruvate dioxygenase activity"/>
    <property type="evidence" value="ECO:0007669"/>
    <property type="project" value="InterPro"/>
</dbReference>
<reference evidence="7 8" key="1">
    <citation type="submission" date="2019-06" db="EMBL/GenBank/DDBJ databases">
        <title>Whole genome shotgun sequence of Streptomyces cacaoi subsp. cacaoi NBRC 12748.</title>
        <authorList>
            <person name="Hosoyama A."/>
            <person name="Uohara A."/>
            <person name="Ohji S."/>
            <person name="Ichikawa N."/>
        </authorList>
    </citation>
    <scope>NUCLEOTIDE SEQUENCE [LARGE SCALE GENOMIC DNA]</scope>
    <source>
        <strain evidence="7 8">NBRC 12748</strain>
    </source>
</reference>
<evidence type="ECO:0000256" key="3">
    <source>
        <dbReference type="ARBA" id="ARBA00022737"/>
    </source>
</evidence>
<keyword evidence="7" id="KW-0560">Oxidoreductase</keyword>